<keyword evidence="5" id="KW-1133">Transmembrane helix</keyword>
<comment type="subcellular location">
    <subcellularLocation>
        <location evidence="1">Cell membrane</location>
        <topology evidence="1">Multi-pass membrane protein</topology>
    </subcellularLocation>
</comment>
<evidence type="ECO:0000256" key="6">
    <source>
        <dbReference type="ARBA" id="ARBA00023136"/>
    </source>
</evidence>
<evidence type="ECO:0000256" key="3">
    <source>
        <dbReference type="ARBA" id="ARBA00022475"/>
    </source>
</evidence>
<proteinExistence type="inferred from homology"/>
<keyword evidence="4" id="KW-0812">Transmembrane</keyword>
<dbReference type="GO" id="GO:0005886">
    <property type="term" value="C:plasma membrane"/>
    <property type="evidence" value="ECO:0007669"/>
    <property type="project" value="UniProtKB-SubCell"/>
</dbReference>
<evidence type="ECO:0000256" key="2">
    <source>
        <dbReference type="ARBA" id="ARBA00006683"/>
    </source>
</evidence>
<comment type="caution">
    <text evidence="8">The sequence shown here is derived from an EMBL/GenBank/DDBJ whole genome shotgun (WGS) entry which is preliminary data.</text>
</comment>
<feature type="domain" description="Polysaccharide chain length determinant N-terminal" evidence="7">
    <location>
        <begin position="21"/>
        <end position="119"/>
    </location>
</feature>
<protein>
    <recommendedName>
        <fullName evidence="7">Polysaccharide chain length determinant N-terminal domain-containing protein</fullName>
    </recommendedName>
</protein>
<keyword evidence="3" id="KW-1003">Cell membrane</keyword>
<organism evidence="8 9">
    <name type="scientific">Synechococcus lacustris str. Tous</name>
    <dbReference type="NCBI Taxonomy" id="1910958"/>
    <lineage>
        <taxon>Bacteria</taxon>
        <taxon>Bacillati</taxon>
        <taxon>Cyanobacteriota</taxon>
        <taxon>Cyanophyceae</taxon>
        <taxon>Synechococcales</taxon>
        <taxon>Synechococcaceae</taxon>
        <taxon>Synechococcus</taxon>
    </lineage>
</organism>
<evidence type="ECO:0000313" key="9">
    <source>
        <dbReference type="Proteomes" id="UP000240206"/>
    </source>
</evidence>
<dbReference type="PANTHER" id="PTHR32309:SF13">
    <property type="entry name" value="FERRIC ENTEROBACTIN TRANSPORT PROTEIN FEPE"/>
    <property type="match status" value="1"/>
</dbReference>
<dbReference type="InterPro" id="IPR050445">
    <property type="entry name" value="Bact_polysacc_biosynth/exp"/>
</dbReference>
<dbReference type="Pfam" id="PF02706">
    <property type="entry name" value="Wzz"/>
    <property type="match status" value="1"/>
</dbReference>
<keyword evidence="6" id="KW-0472">Membrane</keyword>
<dbReference type="AlphaFoldDB" id="A0A2P7EAZ7"/>
<evidence type="ECO:0000256" key="4">
    <source>
        <dbReference type="ARBA" id="ARBA00022692"/>
    </source>
</evidence>
<dbReference type="InterPro" id="IPR003856">
    <property type="entry name" value="LPS_length_determ_N"/>
</dbReference>
<evidence type="ECO:0000259" key="7">
    <source>
        <dbReference type="Pfam" id="PF02706"/>
    </source>
</evidence>
<dbReference type="GO" id="GO:0004713">
    <property type="term" value="F:protein tyrosine kinase activity"/>
    <property type="evidence" value="ECO:0007669"/>
    <property type="project" value="TreeGrafter"/>
</dbReference>
<keyword evidence="9" id="KW-1185">Reference proteome</keyword>
<dbReference type="EMBL" id="PXVC01000159">
    <property type="protein sequence ID" value="PSI00329.1"/>
    <property type="molecule type" value="Genomic_DNA"/>
</dbReference>
<accession>A0A2P7EAZ7</accession>
<feature type="non-terminal residue" evidence="8">
    <location>
        <position position="123"/>
    </location>
</feature>
<evidence type="ECO:0000313" key="8">
    <source>
        <dbReference type="EMBL" id="PSI00329.1"/>
    </source>
</evidence>
<dbReference type="Proteomes" id="UP000240206">
    <property type="component" value="Unassembled WGS sequence"/>
</dbReference>
<comment type="similarity">
    <text evidence="2">Belongs to the CpsC/CapA family.</text>
</comment>
<evidence type="ECO:0000256" key="1">
    <source>
        <dbReference type="ARBA" id="ARBA00004651"/>
    </source>
</evidence>
<dbReference type="RefSeq" id="WP_241537278.1">
    <property type="nucleotide sequence ID" value="NZ_PXVC01000159.1"/>
</dbReference>
<sequence length="123" mass="13344">MNQINNQNMNQISTTLESNNDEIDLRQLAGSLKRQWKIIAGVTVACILLSALKTLTTKPTWEGRFDIVLKQPESNSSVKAQLLASNPALGAFIGGGGGASELETQVEILNSTSVLNPIFQYVR</sequence>
<gene>
    <name evidence="8" type="ORF">C7K08_13770</name>
</gene>
<name>A0A2P7EAZ7_9SYNE</name>
<evidence type="ECO:0000256" key="5">
    <source>
        <dbReference type="ARBA" id="ARBA00022989"/>
    </source>
</evidence>
<reference evidence="9" key="1">
    <citation type="submission" date="2018-03" db="EMBL/GenBank/DDBJ databases">
        <title>Ecological and genomic features of two cosmopolitan and abundant freshwater picocyanobacteria.</title>
        <authorList>
            <person name="Cabello-Yeves P.J."/>
            <person name="Picazo A."/>
            <person name="Camacho A."/>
            <person name="Callieri C."/>
            <person name="Rosselli R."/>
            <person name="Roda-Garcia J."/>
            <person name="Coutinho F.H."/>
            <person name="Rodriguez-Valera F."/>
        </authorList>
    </citation>
    <scope>NUCLEOTIDE SEQUENCE [LARGE SCALE GENOMIC DNA]</scope>
    <source>
        <strain evidence="9">Tous</strain>
    </source>
</reference>
<dbReference type="PANTHER" id="PTHR32309">
    <property type="entry name" value="TYROSINE-PROTEIN KINASE"/>
    <property type="match status" value="1"/>
</dbReference>